<dbReference type="EMBL" id="MDEH01000001">
    <property type="protein sequence ID" value="PPU75192.1"/>
    <property type="molecule type" value="Genomic_DNA"/>
</dbReference>
<dbReference type="InterPro" id="IPR051099">
    <property type="entry name" value="AGR/TXD"/>
</dbReference>
<feature type="domain" description="Thioredoxin" evidence="3">
    <location>
        <begin position="33"/>
        <end position="159"/>
    </location>
</feature>
<evidence type="ECO:0000313" key="4">
    <source>
        <dbReference type="EMBL" id="PPU75192.1"/>
    </source>
</evidence>
<comment type="caution">
    <text evidence="4">The sequence shown here is derived from an EMBL/GenBank/DDBJ whole genome shotgun (WGS) entry which is preliminary data.</text>
</comment>
<evidence type="ECO:0000256" key="2">
    <source>
        <dbReference type="SAM" id="SignalP"/>
    </source>
</evidence>
<proteinExistence type="predicted"/>
<feature type="signal peptide" evidence="2">
    <location>
        <begin position="1"/>
        <end position="22"/>
    </location>
</feature>
<organism evidence="4 5">
    <name type="scientific">Xanthomonas melonis</name>
    <dbReference type="NCBI Taxonomy" id="56456"/>
    <lineage>
        <taxon>Bacteria</taxon>
        <taxon>Pseudomonadati</taxon>
        <taxon>Pseudomonadota</taxon>
        <taxon>Gammaproteobacteria</taxon>
        <taxon>Lysobacterales</taxon>
        <taxon>Lysobacteraceae</taxon>
        <taxon>Xanthomonas</taxon>
    </lineage>
</organism>
<dbReference type="PANTHER" id="PTHR15337:SF11">
    <property type="entry name" value="THIOREDOXIN DOMAIN-CONTAINING PROTEIN"/>
    <property type="match status" value="1"/>
</dbReference>
<dbReference type="InterPro" id="IPR013766">
    <property type="entry name" value="Thioredoxin_domain"/>
</dbReference>
<accession>A0A2S7DN09</accession>
<dbReference type="PROSITE" id="PS51352">
    <property type="entry name" value="THIOREDOXIN_2"/>
    <property type="match status" value="1"/>
</dbReference>
<dbReference type="AlphaFoldDB" id="A0A2S7DN09"/>
<dbReference type="RefSeq" id="WP_104585638.1">
    <property type="nucleotide sequence ID" value="NZ_JAJGQH010000013.1"/>
</dbReference>
<evidence type="ECO:0000259" key="3">
    <source>
        <dbReference type="PROSITE" id="PS51352"/>
    </source>
</evidence>
<dbReference type="SUPFAM" id="SSF52833">
    <property type="entry name" value="Thioredoxin-like"/>
    <property type="match status" value="1"/>
</dbReference>
<evidence type="ECO:0000256" key="1">
    <source>
        <dbReference type="ARBA" id="ARBA00022729"/>
    </source>
</evidence>
<reference evidence="4 5" key="1">
    <citation type="submission" date="2016-08" db="EMBL/GenBank/DDBJ databases">
        <authorList>
            <person name="Seilhamer J.J."/>
        </authorList>
    </citation>
    <scope>NUCLEOTIDE SEQUENCE [LARGE SCALE GENOMIC DNA]</scope>
    <source>
        <strain evidence="4 5">CFBP4644</strain>
    </source>
</reference>
<dbReference type="Pfam" id="PF13899">
    <property type="entry name" value="Thioredoxin_7"/>
    <property type="match status" value="1"/>
</dbReference>
<dbReference type="PANTHER" id="PTHR15337">
    <property type="entry name" value="ANTERIOR GRADIENT PROTEIN-RELATED"/>
    <property type="match status" value="1"/>
</dbReference>
<dbReference type="PROSITE" id="PS51257">
    <property type="entry name" value="PROKAR_LIPOPROTEIN"/>
    <property type="match status" value="1"/>
</dbReference>
<sequence>MTLSTRRSVPCVFALLATLATLSGCDKPATPAVPAQPKATALAAAPGIAWREGDIDAAFDQAKQSGKPLLLYWGAVWCHPCNVLKATVFKDPAFIASTQQFIAVHLDGDLEEAHIWGDRFGIRGYPTIILLRPDRSEITRLSGIDSSAHLVAALSAAAKSTGSAKQLLDKALHTPRELTAEDWEVLSNYDWFVDAQMVKDKDKAKVLTQLSEAAPSPALQHRFALLTLHFAKNPTPGEPVYRGLLDALLTDPTELHRNLGTVNVIADRLVMAVSSDTAERSRSSKALLQALDKAYADPTLPLLDRLDTVYSHIALARLAQGQPAEGKPDSPPLPKEVVELVHRRVQWATDQPVSDEERLVVIDNAASILGEIQDHSGAEQLLLAELPRSKTPSHYMFDLAELAERRGDPKTTLSWYRKKYESAQGEIARLQAAVPYIEALIRLRPGDAADIEAAAGQVIDVVNAQPDSYRKRYRADFTEFGKKLKAWSEQHRPEGGAVLTRLQQKARSGCKDMQPSDCASWLS</sequence>
<keyword evidence="1 2" id="KW-0732">Signal</keyword>
<dbReference type="Proteomes" id="UP000239865">
    <property type="component" value="Unassembled WGS sequence"/>
</dbReference>
<dbReference type="Gene3D" id="3.40.30.10">
    <property type="entry name" value="Glutaredoxin"/>
    <property type="match status" value="1"/>
</dbReference>
<protein>
    <submittedName>
        <fullName evidence="4">Dihydroneopterin aldolase</fullName>
    </submittedName>
</protein>
<name>A0A2S7DN09_9XANT</name>
<evidence type="ECO:0000313" key="5">
    <source>
        <dbReference type="Proteomes" id="UP000239865"/>
    </source>
</evidence>
<dbReference type="InterPro" id="IPR036249">
    <property type="entry name" value="Thioredoxin-like_sf"/>
</dbReference>
<dbReference type="OrthoDB" id="5733562at2"/>
<feature type="chain" id="PRO_5015770682" evidence="2">
    <location>
        <begin position="23"/>
        <end position="523"/>
    </location>
</feature>
<gene>
    <name evidence="4" type="ORF">XmelCFBP4644_04310</name>
</gene>